<reference evidence="6" key="1">
    <citation type="submission" date="2016-04" db="EMBL/GenBank/DDBJ databases">
        <authorList>
            <person name="Evans L.H."/>
            <person name="Alamgir A."/>
            <person name="Owens N."/>
            <person name="Weber N.D."/>
            <person name="Virtaneva K."/>
            <person name="Barbian K."/>
            <person name="Babar A."/>
            <person name="Rosenke K."/>
        </authorList>
    </citation>
    <scope>NUCLEOTIDE SEQUENCE [LARGE SCALE GENOMIC DNA]</scope>
    <source>
        <strain evidence="6">CBS 101.48</strain>
    </source>
</reference>
<name>A0A168N4H6_ABSGL</name>
<dbReference type="InterPro" id="IPR002569">
    <property type="entry name" value="Met_Sox_Rdtase_MsrA_dom"/>
</dbReference>
<comment type="similarity">
    <text evidence="1">Belongs to the MsrA Met sulfoxide reductase family.</text>
</comment>
<feature type="domain" description="Peptide methionine sulphoxide reductase MsrA" evidence="5">
    <location>
        <begin position="6"/>
        <end position="165"/>
    </location>
</feature>
<evidence type="ECO:0000259" key="5">
    <source>
        <dbReference type="Pfam" id="PF01625"/>
    </source>
</evidence>
<gene>
    <name evidence="6" type="primary">ABSGL_05449.1 scaffold 7164</name>
</gene>
<proteinExistence type="inferred from homology"/>
<evidence type="ECO:0000256" key="2">
    <source>
        <dbReference type="ARBA" id="ARBA00012502"/>
    </source>
</evidence>
<dbReference type="InterPro" id="IPR036509">
    <property type="entry name" value="Met_Sox_Rdtase_MsrA_sf"/>
</dbReference>
<dbReference type="PANTHER" id="PTHR43774:SF1">
    <property type="entry name" value="PEPTIDE METHIONINE SULFOXIDE REDUCTASE MSRA 2"/>
    <property type="match status" value="1"/>
</dbReference>
<accession>A0A168N4H6</accession>
<dbReference type="GO" id="GO:0008113">
    <property type="term" value="F:peptide-methionine (S)-S-oxide reductase activity"/>
    <property type="evidence" value="ECO:0007669"/>
    <property type="project" value="UniProtKB-EC"/>
</dbReference>
<evidence type="ECO:0000256" key="4">
    <source>
        <dbReference type="ARBA" id="ARBA00030643"/>
    </source>
</evidence>
<keyword evidence="7" id="KW-1185">Reference proteome</keyword>
<protein>
    <recommendedName>
        <fullName evidence="2">peptide-methionine (S)-S-oxide reductase</fullName>
        <ecNumber evidence="2">1.8.4.11</ecNumber>
    </recommendedName>
    <alternativeName>
        <fullName evidence="4">Peptide-methionine (S)-S-oxide reductase</fullName>
    </alternativeName>
</protein>
<evidence type="ECO:0000256" key="3">
    <source>
        <dbReference type="ARBA" id="ARBA00023002"/>
    </source>
</evidence>
<keyword evidence="3" id="KW-0560">Oxidoreductase</keyword>
<dbReference type="EC" id="1.8.4.11" evidence="2"/>
<dbReference type="AlphaFoldDB" id="A0A168N4H6"/>
<dbReference type="Gene3D" id="3.30.1060.10">
    <property type="entry name" value="Peptide methionine sulphoxide reductase MsrA"/>
    <property type="match status" value="1"/>
</dbReference>
<evidence type="ECO:0000313" key="6">
    <source>
        <dbReference type="EMBL" id="SAL99795.1"/>
    </source>
</evidence>
<sequence>MTTEKATVAAGCFCCFGCFDRGVEHLYNKHFKKDGIKTKVGYIGGHVNDPSYRQICSGTTDHAEALEITFDPKAVSYATLIEFFYRMHDPTTLNAQGPDRGSQYRSAIFYHSPEQKETAEKITAKVQQEHYQGSPIVTAIVPAGTFYDAESYHQLYLDKNPHGYEVTEGKDRYK</sequence>
<dbReference type="NCBIfam" id="TIGR00401">
    <property type="entry name" value="msrA"/>
    <property type="match status" value="1"/>
</dbReference>
<dbReference type="EMBL" id="LT553028">
    <property type="protein sequence ID" value="SAL99795.1"/>
    <property type="molecule type" value="Genomic_DNA"/>
</dbReference>
<dbReference type="FunCoup" id="A0A168N4H6">
    <property type="interactions" value="576"/>
</dbReference>
<dbReference type="OMA" id="LFWESHD"/>
<evidence type="ECO:0000313" key="7">
    <source>
        <dbReference type="Proteomes" id="UP000078561"/>
    </source>
</evidence>
<dbReference type="STRING" id="4829.A0A168N4H6"/>
<dbReference type="SUPFAM" id="SSF55068">
    <property type="entry name" value="Peptide methionine sulfoxide reductase"/>
    <property type="match status" value="1"/>
</dbReference>
<organism evidence="6">
    <name type="scientific">Absidia glauca</name>
    <name type="common">Pin mould</name>
    <dbReference type="NCBI Taxonomy" id="4829"/>
    <lineage>
        <taxon>Eukaryota</taxon>
        <taxon>Fungi</taxon>
        <taxon>Fungi incertae sedis</taxon>
        <taxon>Mucoromycota</taxon>
        <taxon>Mucoromycotina</taxon>
        <taxon>Mucoromycetes</taxon>
        <taxon>Mucorales</taxon>
        <taxon>Cunninghamellaceae</taxon>
        <taxon>Absidia</taxon>
    </lineage>
</organism>
<dbReference type="PANTHER" id="PTHR43774">
    <property type="entry name" value="PEPTIDE METHIONINE SULFOXIDE REDUCTASE"/>
    <property type="match status" value="1"/>
</dbReference>
<dbReference type="InParanoid" id="A0A168N4H6"/>
<dbReference type="OrthoDB" id="77405at2759"/>
<dbReference type="Pfam" id="PF01625">
    <property type="entry name" value="PMSR"/>
    <property type="match status" value="1"/>
</dbReference>
<dbReference type="HAMAP" id="MF_01401">
    <property type="entry name" value="MsrA"/>
    <property type="match status" value="1"/>
</dbReference>
<evidence type="ECO:0000256" key="1">
    <source>
        <dbReference type="ARBA" id="ARBA00005591"/>
    </source>
</evidence>
<dbReference type="Proteomes" id="UP000078561">
    <property type="component" value="Unassembled WGS sequence"/>
</dbReference>